<evidence type="ECO:0000313" key="1">
    <source>
        <dbReference type="EMBL" id="MBX48636.1"/>
    </source>
</evidence>
<sequence length="20" mass="2359">MFRSQFTLFQKATVMEFSCG</sequence>
<dbReference type="AlphaFoldDB" id="A0A2P2P1F8"/>
<proteinExistence type="predicted"/>
<organism evidence="1">
    <name type="scientific">Rhizophora mucronata</name>
    <name type="common">Asiatic mangrove</name>
    <dbReference type="NCBI Taxonomy" id="61149"/>
    <lineage>
        <taxon>Eukaryota</taxon>
        <taxon>Viridiplantae</taxon>
        <taxon>Streptophyta</taxon>
        <taxon>Embryophyta</taxon>
        <taxon>Tracheophyta</taxon>
        <taxon>Spermatophyta</taxon>
        <taxon>Magnoliopsida</taxon>
        <taxon>eudicotyledons</taxon>
        <taxon>Gunneridae</taxon>
        <taxon>Pentapetalae</taxon>
        <taxon>rosids</taxon>
        <taxon>fabids</taxon>
        <taxon>Malpighiales</taxon>
        <taxon>Rhizophoraceae</taxon>
        <taxon>Rhizophora</taxon>
    </lineage>
</organism>
<accession>A0A2P2P1F8</accession>
<dbReference type="EMBL" id="GGEC01068152">
    <property type="protein sequence ID" value="MBX48636.1"/>
    <property type="molecule type" value="Transcribed_RNA"/>
</dbReference>
<reference evidence="1" key="1">
    <citation type="submission" date="2018-02" db="EMBL/GenBank/DDBJ databases">
        <title>Rhizophora mucronata_Transcriptome.</title>
        <authorList>
            <person name="Meera S.P."/>
            <person name="Sreeshan A."/>
            <person name="Augustine A."/>
        </authorList>
    </citation>
    <scope>NUCLEOTIDE SEQUENCE</scope>
    <source>
        <tissue evidence="1">Leaf</tissue>
    </source>
</reference>
<protein>
    <submittedName>
        <fullName evidence="1">Uncharacterized protein</fullName>
    </submittedName>
</protein>
<name>A0A2P2P1F8_RHIMU</name>